<reference evidence="3" key="1">
    <citation type="submission" date="2020-06" db="EMBL/GenBank/DDBJ databases">
        <title>Unique genomic features of the anaerobic methanotrophic archaea.</title>
        <authorList>
            <person name="Chadwick G.L."/>
            <person name="Skennerton C.T."/>
            <person name="Laso-Perez R."/>
            <person name="Leu A.O."/>
            <person name="Speth D.R."/>
            <person name="Yu H."/>
            <person name="Morgan-Lang C."/>
            <person name="Hatzenpichler R."/>
            <person name="Goudeau D."/>
            <person name="Malmstrom R."/>
            <person name="Brazelton W.J."/>
            <person name="Woyke T."/>
            <person name="Hallam S.J."/>
            <person name="Tyson G.W."/>
            <person name="Wegener G."/>
            <person name="Boetius A."/>
            <person name="Orphan V."/>
        </authorList>
    </citation>
    <scope>NUCLEOTIDE SEQUENCE</scope>
</reference>
<evidence type="ECO:0000313" key="3">
    <source>
        <dbReference type="EMBL" id="QNO46437.1"/>
    </source>
</evidence>
<dbReference type="Gene3D" id="2.30.36.100">
    <property type="match status" value="1"/>
</dbReference>
<gene>
    <name evidence="3" type="primary">mfnD</name>
    <name evidence="3" type="ORF">KCGBEFIM_00012</name>
</gene>
<dbReference type="GO" id="GO:0005524">
    <property type="term" value="F:ATP binding"/>
    <property type="evidence" value="ECO:0007669"/>
    <property type="project" value="UniProtKB-UniRule"/>
</dbReference>
<dbReference type="SUPFAM" id="SSF56059">
    <property type="entry name" value="Glutathione synthetase ATP-binding domain-like"/>
    <property type="match status" value="1"/>
</dbReference>
<dbReference type="InterPro" id="IPR024710">
    <property type="entry name" value="MfnD"/>
</dbReference>
<dbReference type="Gene3D" id="3.30.470.20">
    <property type="entry name" value="ATP-grasp fold, B domain"/>
    <property type="match status" value="1"/>
</dbReference>
<protein>
    <submittedName>
        <fullName evidence="3">Tyramine--L-glutamate ligase</fullName>
        <ecNumber evidence="3">6.3.4.24</ecNumber>
    </submittedName>
</protein>
<dbReference type="GO" id="GO:0016874">
    <property type="term" value="F:ligase activity"/>
    <property type="evidence" value="ECO:0007669"/>
    <property type="project" value="UniProtKB-KW"/>
</dbReference>
<evidence type="ECO:0000259" key="2">
    <source>
        <dbReference type="PROSITE" id="PS50975"/>
    </source>
</evidence>
<name>A0A7G9YEK3_9EURY</name>
<dbReference type="InterPro" id="IPR003806">
    <property type="entry name" value="ATP-grasp_PylC-type"/>
</dbReference>
<keyword evidence="1" id="KW-0067">ATP-binding</keyword>
<dbReference type="Gene3D" id="3.40.50.11770">
    <property type="match status" value="1"/>
</dbReference>
<dbReference type="EC" id="6.3.4.24" evidence="3"/>
<sequence>MEVMVAEYAVATGDPDILGEGCAMLATLANSFAVGGHLVRYPAREQVPGVRGDAVGCGGDCDDDGFATAIERIAHTCDAGIVIAPDEILADLTEIVEDSTVNLGCPSKSVRNCADKLVCSRILSDNGIAVPEVIDDSGAGCISGVDAGARYVIKPRSGCASEGISIVMGSSERSTDVTASKGKALSGKLNLSDDFIITELVSGEHLSASLIIGKTALPLTVNKQMVEIGTETIKYNGGVVPYQTPRWDAVMGTAAKVADVLGCRGYVGVDIVAGDELYVVDVNPRPTTSILGIAKVIDHEIGDLIIMAGLGDLPESVGITGTFEFTKEMLGCIFLQDSR</sequence>
<dbReference type="EMBL" id="MT631190">
    <property type="protein sequence ID" value="QNO46437.1"/>
    <property type="molecule type" value="Genomic_DNA"/>
</dbReference>
<proteinExistence type="predicted"/>
<keyword evidence="1" id="KW-0547">Nucleotide-binding</keyword>
<dbReference type="GO" id="GO:0046872">
    <property type="term" value="F:metal ion binding"/>
    <property type="evidence" value="ECO:0007669"/>
    <property type="project" value="InterPro"/>
</dbReference>
<dbReference type="PROSITE" id="PS50975">
    <property type="entry name" value="ATP_GRASP"/>
    <property type="match status" value="1"/>
</dbReference>
<dbReference type="PIRSF" id="PIRSF016766">
    <property type="entry name" value="UCP016766_ATPgrasp"/>
    <property type="match status" value="1"/>
</dbReference>
<feature type="domain" description="ATP-grasp" evidence="2">
    <location>
        <begin position="120"/>
        <end position="310"/>
    </location>
</feature>
<dbReference type="AlphaFoldDB" id="A0A7G9YEK3"/>
<organism evidence="3">
    <name type="scientific">Candidatus Methanogaster sp. ANME-2c ERB4</name>
    <dbReference type="NCBI Taxonomy" id="2759911"/>
    <lineage>
        <taxon>Archaea</taxon>
        <taxon>Methanobacteriati</taxon>
        <taxon>Methanobacteriota</taxon>
        <taxon>Stenosarchaea group</taxon>
        <taxon>Methanomicrobia</taxon>
        <taxon>Methanosarcinales</taxon>
        <taxon>ANME-2 cluster</taxon>
        <taxon>Candidatus Methanogasteraceae</taxon>
        <taxon>Candidatus Methanogaster</taxon>
    </lineage>
</organism>
<evidence type="ECO:0000256" key="1">
    <source>
        <dbReference type="PROSITE-ProRule" id="PRU00409"/>
    </source>
</evidence>
<dbReference type="Pfam" id="PF02655">
    <property type="entry name" value="ATP-grasp_3"/>
    <property type="match status" value="1"/>
</dbReference>
<dbReference type="InterPro" id="IPR011761">
    <property type="entry name" value="ATP-grasp"/>
</dbReference>
<keyword evidence="3" id="KW-0436">Ligase</keyword>
<accession>A0A7G9YEK3</accession>